<evidence type="ECO:0000256" key="2">
    <source>
        <dbReference type="SAM" id="Phobius"/>
    </source>
</evidence>
<sequence length="167" mass="19035">MITDSNYERVYSGSEINANYLKTYLEDSGIKSILRNDKESALRGGFGNYESEVLLFVEKENLIKAKHLVEKAFAEEQYSDSELEAEASQSRLEEEGNVSSEGRPLIQKGEKPQRSKWNLLINAALLIYSLWRLYPLTQGEELSTFRIFLSGFIAAISAFALINHFRK</sequence>
<keyword evidence="5" id="KW-1185">Reference proteome</keyword>
<dbReference type="Proteomes" id="UP001197770">
    <property type="component" value="Unassembled WGS sequence"/>
</dbReference>
<name>A0ABS8GV66_9FLAO</name>
<evidence type="ECO:0000313" key="5">
    <source>
        <dbReference type="Proteomes" id="UP001197770"/>
    </source>
</evidence>
<feature type="region of interest" description="Disordered" evidence="1">
    <location>
        <begin position="77"/>
        <end position="109"/>
    </location>
</feature>
<organism evidence="4 5">
    <name type="scientific">Leeuwenhoekiella parthenopeia</name>
    <dbReference type="NCBI Taxonomy" id="2890320"/>
    <lineage>
        <taxon>Bacteria</taxon>
        <taxon>Pseudomonadati</taxon>
        <taxon>Bacteroidota</taxon>
        <taxon>Flavobacteriia</taxon>
        <taxon>Flavobacteriales</taxon>
        <taxon>Flavobacteriaceae</taxon>
        <taxon>Leeuwenhoekiella</taxon>
    </lineage>
</organism>
<dbReference type="EMBL" id="JAJGMW010000020">
    <property type="protein sequence ID" value="MCC4213852.1"/>
    <property type="molecule type" value="Genomic_DNA"/>
</dbReference>
<feature type="transmembrane region" description="Helical" evidence="2">
    <location>
        <begin position="117"/>
        <end position="134"/>
    </location>
</feature>
<gene>
    <name evidence="4" type="ORF">LLW17_14060</name>
</gene>
<keyword evidence="2" id="KW-1133">Transmembrane helix</keyword>
<feature type="domain" description="DUF2007" evidence="3">
    <location>
        <begin position="10"/>
        <end position="71"/>
    </location>
</feature>
<keyword evidence="2" id="KW-0812">Transmembrane</keyword>
<reference evidence="4 5" key="1">
    <citation type="submission" date="2021-11" db="EMBL/GenBank/DDBJ databases">
        <title>Seasonal and diel survey of microbial diversity of the Tyrrhenian coast.</title>
        <authorList>
            <person name="Gattoni G."/>
            <person name="Corral P."/>
        </authorList>
    </citation>
    <scope>NUCLEOTIDE SEQUENCE [LARGE SCALE GENOMIC DNA]</scope>
    <source>
        <strain evidence="4 5">Mr9</strain>
    </source>
</reference>
<dbReference type="Pfam" id="PF09413">
    <property type="entry name" value="DUF2007"/>
    <property type="match status" value="1"/>
</dbReference>
<evidence type="ECO:0000259" key="3">
    <source>
        <dbReference type="Pfam" id="PF09413"/>
    </source>
</evidence>
<dbReference type="InterPro" id="IPR018551">
    <property type="entry name" value="DUF2007"/>
</dbReference>
<comment type="caution">
    <text evidence="4">The sequence shown here is derived from an EMBL/GenBank/DDBJ whole genome shotgun (WGS) entry which is preliminary data.</text>
</comment>
<feature type="transmembrane region" description="Helical" evidence="2">
    <location>
        <begin position="146"/>
        <end position="165"/>
    </location>
</feature>
<keyword evidence="2" id="KW-0472">Membrane</keyword>
<protein>
    <submittedName>
        <fullName evidence="4">DUF2007 domain-containing protein</fullName>
    </submittedName>
</protein>
<proteinExistence type="predicted"/>
<evidence type="ECO:0000256" key="1">
    <source>
        <dbReference type="SAM" id="MobiDB-lite"/>
    </source>
</evidence>
<accession>A0ABS8GV66</accession>
<evidence type="ECO:0000313" key="4">
    <source>
        <dbReference type="EMBL" id="MCC4213852.1"/>
    </source>
</evidence>
<dbReference type="RefSeq" id="WP_228230926.1">
    <property type="nucleotide sequence ID" value="NZ_JAJGMW010000020.1"/>
</dbReference>